<name>A0AAV3ZKJ1_9GAST</name>
<comment type="caution">
    <text evidence="2">The sequence shown here is derived from an EMBL/GenBank/DDBJ whole genome shotgun (WGS) entry which is preliminary data.</text>
</comment>
<evidence type="ECO:0000313" key="2">
    <source>
        <dbReference type="EMBL" id="GFN96184.1"/>
    </source>
</evidence>
<reference evidence="2 3" key="1">
    <citation type="journal article" date="2021" name="Elife">
        <title>Chloroplast acquisition without the gene transfer in kleptoplastic sea slugs, Plakobranchus ocellatus.</title>
        <authorList>
            <person name="Maeda T."/>
            <person name="Takahashi S."/>
            <person name="Yoshida T."/>
            <person name="Shimamura S."/>
            <person name="Takaki Y."/>
            <person name="Nagai Y."/>
            <person name="Toyoda A."/>
            <person name="Suzuki Y."/>
            <person name="Arimoto A."/>
            <person name="Ishii H."/>
            <person name="Satoh N."/>
            <person name="Nishiyama T."/>
            <person name="Hasebe M."/>
            <person name="Maruyama T."/>
            <person name="Minagawa J."/>
            <person name="Obokata J."/>
            <person name="Shigenobu S."/>
        </authorList>
    </citation>
    <scope>NUCLEOTIDE SEQUENCE [LARGE SCALE GENOMIC DNA]</scope>
</reference>
<gene>
    <name evidence="2" type="ORF">PoB_002269000</name>
</gene>
<feature type="region of interest" description="Disordered" evidence="1">
    <location>
        <begin position="1"/>
        <end position="22"/>
    </location>
</feature>
<protein>
    <submittedName>
        <fullName evidence="2">Uncharacterized protein</fullName>
    </submittedName>
</protein>
<proteinExistence type="predicted"/>
<accession>A0AAV3ZKJ1</accession>
<dbReference type="EMBL" id="BLXT01002664">
    <property type="protein sequence ID" value="GFN96184.1"/>
    <property type="molecule type" value="Genomic_DNA"/>
</dbReference>
<evidence type="ECO:0000256" key="1">
    <source>
        <dbReference type="SAM" id="MobiDB-lite"/>
    </source>
</evidence>
<dbReference type="Proteomes" id="UP000735302">
    <property type="component" value="Unassembled WGS sequence"/>
</dbReference>
<organism evidence="2 3">
    <name type="scientific">Plakobranchus ocellatus</name>
    <dbReference type="NCBI Taxonomy" id="259542"/>
    <lineage>
        <taxon>Eukaryota</taxon>
        <taxon>Metazoa</taxon>
        <taxon>Spiralia</taxon>
        <taxon>Lophotrochozoa</taxon>
        <taxon>Mollusca</taxon>
        <taxon>Gastropoda</taxon>
        <taxon>Heterobranchia</taxon>
        <taxon>Euthyneura</taxon>
        <taxon>Panpulmonata</taxon>
        <taxon>Sacoglossa</taxon>
        <taxon>Placobranchoidea</taxon>
        <taxon>Plakobranchidae</taxon>
        <taxon>Plakobranchus</taxon>
    </lineage>
</organism>
<keyword evidence="3" id="KW-1185">Reference proteome</keyword>
<dbReference type="AlphaFoldDB" id="A0AAV3ZKJ1"/>
<sequence length="124" mass="13674">MRIKSSAATFRHGSNPKPTIADRSDIGLAKNLEITNSEYGKVTWVPRLVQASGNQEEGADFSWNTALVCSLPLLSSPPLLSPDLERLSYPFSAGWTQRSNEKLTWPGLNFEPRTSNLVANCPTR</sequence>
<evidence type="ECO:0000313" key="3">
    <source>
        <dbReference type="Proteomes" id="UP000735302"/>
    </source>
</evidence>